<dbReference type="InterPro" id="IPR002146">
    <property type="entry name" value="ATP_synth_b/b'su_bac/chlpt"/>
</dbReference>
<dbReference type="Proteomes" id="UP000235589">
    <property type="component" value="Chromosome"/>
</dbReference>
<dbReference type="GO" id="GO:0046961">
    <property type="term" value="F:proton-transporting ATPase activity, rotational mechanism"/>
    <property type="evidence" value="ECO:0007669"/>
    <property type="project" value="TreeGrafter"/>
</dbReference>
<dbReference type="Pfam" id="PF00430">
    <property type="entry name" value="ATP-synt_B"/>
    <property type="match status" value="1"/>
</dbReference>
<dbReference type="PANTHER" id="PTHR33445">
    <property type="entry name" value="ATP SYNTHASE SUBUNIT B', CHLOROPLASTIC"/>
    <property type="match status" value="1"/>
</dbReference>
<keyword evidence="12" id="KW-1003">Cell membrane</keyword>
<evidence type="ECO:0000256" key="9">
    <source>
        <dbReference type="ARBA" id="ARBA00023310"/>
    </source>
</evidence>
<evidence type="ECO:0000256" key="6">
    <source>
        <dbReference type="ARBA" id="ARBA00022989"/>
    </source>
</evidence>
<evidence type="ECO:0000256" key="8">
    <source>
        <dbReference type="ARBA" id="ARBA00023136"/>
    </source>
</evidence>
<keyword evidence="3 12" id="KW-0138">CF(0)</keyword>
<dbReference type="EMBL" id="CP020991">
    <property type="protein sequence ID" value="AUO20222.1"/>
    <property type="molecule type" value="Genomic_DNA"/>
</dbReference>
<feature type="transmembrane region" description="Helical" evidence="12">
    <location>
        <begin position="6"/>
        <end position="27"/>
    </location>
</feature>
<dbReference type="GeneID" id="98063452"/>
<evidence type="ECO:0000256" key="5">
    <source>
        <dbReference type="ARBA" id="ARBA00022781"/>
    </source>
</evidence>
<evidence type="ECO:0000313" key="15">
    <source>
        <dbReference type="Proteomes" id="UP000235589"/>
    </source>
</evidence>
<dbReference type="GO" id="GO:0012505">
    <property type="term" value="C:endomembrane system"/>
    <property type="evidence" value="ECO:0007669"/>
    <property type="project" value="UniProtKB-SubCell"/>
</dbReference>
<evidence type="ECO:0000256" key="13">
    <source>
        <dbReference type="RuleBase" id="RU003848"/>
    </source>
</evidence>
<comment type="similarity">
    <text evidence="1 12 13">Belongs to the ATPase B chain family.</text>
</comment>
<keyword evidence="4 12" id="KW-0812">Transmembrane</keyword>
<dbReference type="RefSeq" id="WP_102366353.1">
    <property type="nucleotide sequence ID" value="NZ_CP020991.1"/>
</dbReference>
<dbReference type="CDD" id="cd06503">
    <property type="entry name" value="ATP-synt_Fo_b"/>
    <property type="match status" value="1"/>
</dbReference>
<dbReference type="Gene3D" id="6.10.250.1580">
    <property type="match status" value="1"/>
</dbReference>
<dbReference type="KEGG" id="mpec:B9O19_02080"/>
<dbReference type="NCBIfam" id="TIGR01144">
    <property type="entry name" value="ATP_synt_b"/>
    <property type="match status" value="1"/>
</dbReference>
<comment type="function">
    <text evidence="10 12">F(1)F(0) ATP synthase produces ATP from ADP in the presence of a proton or sodium gradient. F-type ATPases consist of two structural domains, F(1) containing the extramembraneous catalytic core and F(0) containing the membrane proton channel, linked together by a central stalk and a peripheral stalk. During catalysis, ATP synthesis in the catalytic domain of F(1) is coupled via a rotary mechanism of the central stalk subunits to proton translocation.</text>
</comment>
<evidence type="ECO:0000256" key="11">
    <source>
        <dbReference type="ARBA" id="ARBA00037847"/>
    </source>
</evidence>
<evidence type="ECO:0000256" key="2">
    <source>
        <dbReference type="ARBA" id="ARBA00022448"/>
    </source>
</evidence>
<dbReference type="OrthoDB" id="1770883at2"/>
<dbReference type="GO" id="GO:0045259">
    <property type="term" value="C:proton-transporting ATP synthase complex"/>
    <property type="evidence" value="ECO:0007669"/>
    <property type="project" value="UniProtKB-KW"/>
</dbReference>
<name>A0A2K9P4P0_9FIRM</name>
<organism evidence="14 15">
    <name type="scientific">Monoglobus pectinilyticus</name>
    <dbReference type="NCBI Taxonomy" id="1981510"/>
    <lineage>
        <taxon>Bacteria</taxon>
        <taxon>Bacillati</taxon>
        <taxon>Bacillota</taxon>
        <taxon>Clostridia</taxon>
        <taxon>Monoglobales</taxon>
        <taxon>Monoglobaceae</taxon>
        <taxon>Monoglobus</taxon>
    </lineage>
</organism>
<proteinExistence type="inferred from homology"/>
<protein>
    <recommendedName>
        <fullName evidence="12">ATP synthase subunit b</fullName>
    </recommendedName>
    <alternativeName>
        <fullName evidence="12">ATP synthase F(0) sector subunit b</fullName>
    </alternativeName>
    <alternativeName>
        <fullName evidence="12">ATPase subunit I</fullName>
    </alternativeName>
    <alternativeName>
        <fullName evidence="12">F-type ATPase subunit b</fullName>
        <shortName evidence="12">F-ATPase subunit b</shortName>
    </alternativeName>
</protein>
<dbReference type="InterPro" id="IPR050059">
    <property type="entry name" value="ATP_synthase_B_chain"/>
</dbReference>
<comment type="subcellular location">
    <subcellularLocation>
        <location evidence="12">Cell membrane</location>
        <topology evidence="12">Single-pass membrane protein</topology>
    </subcellularLocation>
    <subcellularLocation>
        <location evidence="11">Endomembrane system</location>
        <topology evidence="11">Single-pass membrane protein</topology>
    </subcellularLocation>
</comment>
<comment type="function">
    <text evidence="12">Component of the F(0) channel, it forms part of the peripheral stalk, linking F(1) to F(0).</text>
</comment>
<dbReference type="InterPro" id="IPR028987">
    <property type="entry name" value="ATP_synth_B-like_membr_sf"/>
</dbReference>
<keyword evidence="8 12" id="KW-0472">Membrane</keyword>
<dbReference type="GO" id="GO:0005886">
    <property type="term" value="C:plasma membrane"/>
    <property type="evidence" value="ECO:0007669"/>
    <property type="project" value="UniProtKB-SubCell"/>
</dbReference>
<evidence type="ECO:0000256" key="7">
    <source>
        <dbReference type="ARBA" id="ARBA00023065"/>
    </source>
</evidence>
<gene>
    <name evidence="12" type="primary">atpF</name>
    <name evidence="14" type="ORF">B9O19_02080</name>
</gene>
<dbReference type="AlphaFoldDB" id="A0A2K9P4P0"/>
<evidence type="ECO:0000256" key="12">
    <source>
        <dbReference type="HAMAP-Rule" id="MF_01398"/>
    </source>
</evidence>
<sequence length="158" mass="17200">MLNLNWNIIWTFVNLIILYILLRKFLFGPITAMMEKREGEIKSSLDNASAAKQEAAALKAAYTDKLKTAEAAAGDIIKSAKEEAKAKRDEIISKAKEDAGNIVLNANKQIELEKERSISEAKSEIASLVMDAALKAAKNGDVSESAVDSFILEVGEAK</sequence>
<dbReference type="HAMAP" id="MF_01398">
    <property type="entry name" value="ATP_synth_b_bprime"/>
    <property type="match status" value="1"/>
</dbReference>
<keyword evidence="7 12" id="KW-0406">Ion transport</keyword>
<dbReference type="SUPFAM" id="SSF81573">
    <property type="entry name" value="F1F0 ATP synthase subunit B, membrane domain"/>
    <property type="match status" value="1"/>
</dbReference>
<accession>A0A2K9P4P0</accession>
<dbReference type="InterPro" id="IPR005864">
    <property type="entry name" value="ATP_synth_F0_bsu_bac"/>
</dbReference>
<dbReference type="PANTHER" id="PTHR33445:SF2">
    <property type="entry name" value="ATP SYNTHASE SUBUNIT B', CHLOROPLASTIC"/>
    <property type="match status" value="1"/>
</dbReference>
<dbReference type="GO" id="GO:0046933">
    <property type="term" value="F:proton-transporting ATP synthase activity, rotational mechanism"/>
    <property type="evidence" value="ECO:0007669"/>
    <property type="project" value="UniProtKB-UniRule"/>
</dbReference>
<evidence type="ECO:0000256" key="1">
    <source>
        <dbReference type="ARBA" id="ARBA00005513"/>
    </source>
</evidence>
<keyword evidence="9 12" id="KW-0066">ATP synthesis</keyword>
<keyword evidence="2 12" id="KW-0813">Transport</keyword>
<keyword evidence="15" id="KW-1185">Reference proteome</keyword>
<evidence type="ECO:0000256" key="4">
    <source>
        <dbReference type="ARBA" id="ARBA00022692"/>
    </source>
</evidence>
<keyword evidence="6 12" id="KW-1133">Transmembrane helix</keyword>
<evidence type="ECO:0000313" key="14">
    <source>
        <dbReference type="EMBL" id="AUO20222.1"/>
    </source>
</evidence>
<comment type="subunit">
    <text evidence="12">F-type ATPases have 2 components, F(1) - the catalytic core - and F(0) - the membrane proton channel. F(1) has five subunits: alpha(3), beta(3), gamma(1), delta(1), epsilon(1). F(0) has three main subunits: a(1), b(2) and c(10-14). The alpha and beta chains form an alternating ring which encloses part of the gamma chain. F(1) is attached to F(0) by a central stalk formed by the gamma and epsilon chains, while a peripheral stalk is formed by the delta and b chains.</text>
</comment>
<evidence type="ECO:0000256" key="3">
    <source>
        <dbReference type="ARBA" id="ARBA00022547"/>
    </source>
</evidence>
<keyword evidence="5 12" id="KW-0375">Hydrogen ion transport</keyword>
<evidence type="ECO:0000256" key="10">
    <source>
        <dbReference type="ARBA" id="ARBA00025198"/>
    </source>
</evidence>
<reference evidence="14 15" key="1">
    <citation type="submission" date="2017-04" db="EMBL/GenBank/DDBJ databases">
        <title>Monoglobus pectinilyticus 14 draft genome.</title>
        <authorList>
            <person name="Kim C."/>
            <person name="Rosendale D.I."/>
            <person name="Kelly W.J."/>
            <person name="Tannock G.W."/>
            <person name="Patchett M.L."/>
            <person name="Jordens J.Z."/>
        </authorList>
    </citation>
    <scope>NUCLEOTIDE SEQUENCE [LARGE SCALE GENOMIC DNA]</scope>
    <source>
        <strain evidence="14 15">14</strain>
    </source>
</reference>